<evidence type="ECO:0000256" key="5">
    <source>
        <dbReference type="PROSITE-ProRule" id="PRU00108"/>
    </source>
</evidence>
<evidence type="ECO:0000256" key="3">
    <source>
        <dbReference type="ARBA" id="ARBA00023155"/>
    </source>
</evidence>
<sequence length="106" mass="12184">MLLPTVALVEAYNENHMPDKKMRNALAEVINLPPRVVEIWFQNQRALQKKRLRQSGTASGTLYCFRSFEPKGYKNLKTTQAGVAKPQELTIFFSNDLNFPELPAFR</sequence>
<dbReference type="SMART" id="SM00389">
    <property type="entry name" value="HOX"/>
    <property type="match status" value="1"/>
</dbReference>
<feature type="DNA-binding region" description="Homeobox" evidence="5">
    <location>
        <begin position="10"/>
        <end position="52"/>
    </location>
</feature>
<evidence type="ECO:0000256" key="6">
    <source>
        <dbReference type="RuleBase" id="RU000682"/>
    </source>
</evidence>
<organism evidence="8 9">
    <name type="scientific">Zophobas morio</name>
    <dbReference type="NCBI Taxonomy" id="2755281"/>
    <lineage>
        <taxon>Eukaryota</taxon>
        <taxon>Metazoa</taxon>
        <taxon>Ecdysozoa</taxon>
        <taxon>Arthropoda</taxon>
        <taxon>Hexapoda</taxon>
        <taxon>Insecta</taxon>
        <taxon>Pterygota</taxon>
        <taxon>Neoptera</taxon>
        <taxon>Endopterygota</taxon>
        <taxon>Coleoptera</taxon>
        <taxon>Polyphaga</taxon>
        <taxon>Cucujiformia</taxon>
        <taxon>Tenebrionidae</taxon>
        <taxon>Zophobas</taxon>
    </lineage>
</organism>
<dbReference type="PROSITE" id="PS50071">
    <property type="entry name" value="HOMEOBOX_2"/>
    <property type="match status" value="1"/>
</dbReference>
<dbReference type="Proteomes" id="UP001168821">
    <property type="component" value="Unassembled WGS sequence"/>
</dbReference>
<feature type="domain" description="Homeobox" evidence="7">
    <location>
        <begin position="8"/>
        <end position="51"/>
    </location>
</feature>
<dbReference type="AlphaFoldDB" id="A0AA38M099"/>
<dbReference type="SUPFAM" id="SSF46689">
    <property type="entry name" value="Homeodomain-like"/>
    <property type="match status" value="1"/>
</dbReference>
<comment type="caution">
    <text evidence="8">The sequence shown here is derived from an EMBL/GenBank/DDBJ whole genome shotgun (WGS) entry which is preliminary data.</text>
</comment>
<evidence type="ECO:0000313" key="8">
    <source>
        <dbReference type="EMBL" id="KAJ3636445.1"/>
    </source>
</evidence>
<keyword evidence="4 5" id="KW-0539">Nucleus</keyword>
<evidence type="ECO:0000259" key="7">
    <source>
        <dbReference type="PROSITE" id="PS50071"/>
    </source>
</evidence>
<reference evidence="8" key="1">
    <citation type="journal article" date="2023" name="G3 (Bethesda)">
        <title>Whole genome assemblies of Zophobas morio and Tenebrio molitor.</title>
        <authorList>
            <person name="Kaur S."/>
            <person name="Stinson S.A."/>
            <person name="diCenzo G.C."/>
        </authorList>
    </citation>
    <scope>NUCLEOTIDE SEQUENCE</scope>
    <source>
        <strain evidence="8">QUZm001</strain>
    </source>
</reference>
<protein>
    <recommendedName>
        <fullName evidence="7">Homeobox domain-containing protein</fullName>
    </recommendedName>
</protein>
<dbReference type="PANTHER" id="PTHR24208:SF166">
    <property type="entry name" value="LIM HOMEOBOX TRANSCRIPTION FACTOR 1 ALPHA, ISOFORM B"/>
    <property type="match status" value="1"/>
</dbReference>
<dbReference type="Gene3D" id="1.10.10.60">
    <property type="entry name" value="Homeodomain-like"/>
    <property type="match status" value="1"/>
</dbReference>
<dbReference type="InterPro" id="IPR009057">
    <property type="entry name" value="Homeodomain-like_sf"/>
</dbReference>
<dbReference type="EMBL" id="JALNTZ010000099">
    <property type="protein sequence ID" value="KAJ3636445.1"/>
    <property type="molecule type" value="Genomic_DNA"/>
</dbReference>
<dbReference type="CDD" id="cd00086">
    <property type="entry name" value="homeodomain"/>
    <property type="match status" value="1"/>
</dbReference>
<dbReference type="GO" id="GO:0030182">
    <property type="term" value="P:neuron differentiation"/>
    <property type="evidence" value="ECO:0007669"/>
    <property type="project" value="TreeGrafter"/>
</dbReference>
<evidence type="ECO:0000256" key="2">
    <source>
        <dbReference type="ARBA" id="ARBA00023125"/>
    </source>
</evidence>
<dbReference type="PROSITE" id="PS00027">
    <property type="entry name" value="HOMEOBOX_1"/>
    <property type="match status" value="1"/>
</dbReference>
<gene>
    <name evidence="8" type="ORF">Zmor_028539</name>
</gene>
<dbReference type="GO" id="GO:0000981">
    <property type="term" value="F:DNA-binding transcription factor activity, RNA polymerase II-specific"/>
    <property type="evidence" value="ECO:0007669"/>
    <property type="project" value="InterPro"/>
</dbReference>
<name>A0AA38M099_9CUCU</name>
<dbReference type="GO" id="GO:0005634">
    <property type="term" value="C:nucleus"/>
    <property type="evidence" value="ECO:0007669"/>
    <property type="project" value="UniProtKB-SubCell"/>
</dbReference>
<evidence type="ECO:0000313" key="9">
    <source>
        <dbReference type="Proteomes" id="UP001168821"/>
    </source>
</evidence>
<dbReference type="PANTHER" id="PTHR24208">
    <property type="entry name" value="LIM/HOMEOBOX PROTEIN LHX"/>
    <property type="match status" value="1"/>
</dbReference>
<evidence type="ECO:0000256" key="4">
    <source>
        <dbReference type="ARBA" id="ARBA00023242"/>
    </source>
</evidence>
<keyword evidence="2 5" id="KW-0238">DNA-binding</keyword>
<dbReference type="Pfam" id="PF00046">
    <property type="entry name" value="Homeodomain"/>
    <property type="match status" value="1"/>
</dbReference>
<proteinExistence type="predicted"/>
<dbReference type="InterPro" id="IPR017970">
    <property type="entry name" value="Homeobox_CS"/>
</dbReference>
<keyword evidence="3 5" id="KW-0371">Homeobox</keyword>
<accession>A0AA38M099</accession>
<dbReference type="InterPro" id="IPR050453">
    <property type="entry name" value="LIM_Homeobox_TF"/>
</dbReference>
<comment type="subcellular location">
    <subcellularLocation>
        <location evidence="1 5 6">Nucleus</location>
    </subcellularLocation>
</comment>
<dbReference type="GO" id="GO:0000977">
    <property type="term" value="F:RNA polymerase II transcription regulatory region sequence-specific DNA binding"/>
    <property type="evidence" value="ECO:0007669"/>
    <property type="project" value="TreeGrafter"/>
</dbReference>
<keyword evidence="9" id="KW-1185">Reference proteome</keyword>
<dbReference type="InterPro" id="IPR001356">
    <property type="entry name" value="HD"/>
</dbReference>
<evidence type="ECO:0000256" key="1">
    <source>
        <dbReference type="ARBA" id="ARBA00004123"/>
    </source>
</evidence>